<proteinExistence type="predicted"/>
<dbReference type="Pfam" id="PF02148">
    <property type="entry name" value="zf-UBP"/>
    <property type="match status" value="1"/>
</dbReference>
<sequence>MPDHGPGDRRAGVELLAKRHYRAGAERLDEEARRHEFDIVAVGGHEHELPEFLDHLATTVWELVAGTFVVHPREDDLGRIRRSAEQVVHRYEGRKSSGGRRDAREERGRGSSGGRAERLCLWAGATAAVGRVLIRAADRALEHDPGLRKGAFGQRGRPSVPRSCSGTGGAVTAGYRVPSRVMDLDVASIRDVVPRTPHLCEECLRMGTSWVQLRLCLTCGHVGCCDSSPMRHARAHAGMVGRPIVQSMEPGETWRWCYVDEALRDGTPASGGAVRPQDIMSFEEARNRAYGLLGDVRDLLTAEFEPGRVATRLGAAAAAKALRHISAAKDALDRTGLG</sequence>
<accession>A0ABW4FT34</accession>
<dbReference type="EMBL" id="JBHUCP010000026">
    <property type="protein sequence ID" value="MFD1533679.1"/>
    <property type="molecule type" value="Genomic_DNA"/>
</dbReference>
<evidence type="ECO:0000313" key="3">
    <source>
        <dbReference type="EMBL" id="MFD1533679.1"/>
    </source>
</evidence>
<comment type="caution">
    <text evidence="3">The sequence shown here is derived from an EMBL/GenBank/DDBJ whole genome shotgun (WGS) entry which is preliminary data.</text>
</comment>
<feature type="region of interest" description="Disordered" evidence="1">
    <location>
        <begin position="87"/>
        <end position="114"/>
    </location>
</feature>
<dbReference type="Gene3D" id="3.30.40.10">
    <property type="entry name" value="Zinc/RING finger domain, C3HC4 (zinc finger)"/>
    <property type="match status" value="1"/>
</dbReference>
<feature type="domain" description="UBP-type" evidence="2">
    <location>
        <begin position="176"/>
        <end position="283"/>
    </location>
</feature>
<organism evidence="3 4">
    <name type="scientific">Pseudonocardia aurantiaca</name>
    <dbReference type="NCBI Taxonomy" id="75290"/>
    <lineage>
        <taxon>Bacteria</taxon>
        <taxon>Bacillati</taxon>
        <taxon>Actinomycetota</taxon>
        <taxon>Actinomycetes</taxon>
        <taxon>Pseudonocardiales</taxon>
        <taxon>Pseudonocardiaceae</taxon>
        <taxon>Pseudonocardia</taxon>
    </lineage>
</organism>
<dbReference type="SUPFAM" id="SSF57850">
    <property type="entry name" value="RING/U-box"/>
    <property type="match status" value="1"/>
</dbReference>
<protein>
    <submittedName>
        <fullName evidence="3">UBP-type zinc finger domain-containing protein</fullName>
    </submittedName>
</protein>
<evidence type="ECO:0000256" key="1">
    <source>
        <dbReference type="SAM" id="MobiDB-lite"/>
    </source>
</evidence>
<dbReference type="PROSITE" id="PS50271">
    <property type="entry name" value="ZF_UBP"/>
    <property type="match status" value="1"/>
</dbReference>
<feature type="region of interest" description="Disordered" evidence="1">
    <location>
        <begin position="146"/>
        <end position="168"/>
    </location>
</feature>
<name>A0ABW4FT34_9PSEU</name>
<dbReference type="RefSeq" id="WP_343979416.1">
    <property type="nucleotide sequence ID" value="NZ_BAAAJG010000011.1"/>
</dbReference>
<dbReference type="Proteomes" id="UP001597145">
    <property type="component" value="Unassembled WGS sequence"/>
</dbReference>
<reference evidence="4" key="1">
    <citation type="journal article" date="2019" name="Int. J. Syst. Evol. Microbiol.">
        <title>The Global Catalogue of Microorganisms (GCM) 10K type strain sequencing project: providing services to taxonomists for standard genome sequencing and annotation.</title>
        <authorList>
            <consortium name="The Broad Institute Genomics Platform"/>
            <consortium name="The Broad Institute Genome Sequencing Center for Infectious Disease"/>
            <person name="Wu L."/>
            <person name="Ma J."/>
        </authorList>
    </citation>
    <scope>NUCLEOTIDE SEQUENCE [LARGE SCALE GENOMIC DNA]</scope>
    <source>
        <strain evidence="4">JCM 12165</strain>
    </source>
</reference>
<keyword evidence="4" id="KW-1185">Reference proteome</keyword>
<evidence type="ECO:0000259" key="2">
    <source>
        <dbReference type="PROSITE" id="PS50271"/>
    </source>
</evidence>
<gene>
    <name evidence="3" type="ORF">ACFSCY_30085</name>
</gene>
<feature type="compositionally biased region" description="Basic and acidic residues" evidence="1">
    <location>
        <begin position="87"/>
        <end position="109"/>
    </location>
</feature>
<dbReference type="InterPro" id="IPR001607">
    <property type="entry name" value="Znf_UBP"/>
</dbReference>
<dbReference type="InterPro" id="IPR013083">
    <property type="entry name" value="Znf_RING/FYVE/PHD"/>
</dbReference>
<evidence type="ECO:0000313" key="4">
    <source>
        <dbReference type="Proteomes" id="UP001597145"/>
    </source>
</evidence>